<dbReference type="Gene3D" id="3.90.550.10">
    <property type="entry name" value="Spore Coat Polysaccharide Biosynthesis Protein SpsA, Chain A"/>
    <property type="match status" value="1"/>
</dbReference>
<protein>
    <recommendedName>
        <fullName evidence="8">MobA-like NTP transferase domain-containing protein</fullName>
    </recommendedName>
</protein>
<dbReference type="PANTHER" id="PTHR19136">
    <property type="entry name" value="MOLYBDENUM COFACTOR GUANYLYLTRANSFERASE"/>
    <property type="match status" value="1"/>
</dbReference>
<dbReference type="GO" id="GO:0006777">
    <property type="term" value="P:Mo-molybdopterin cofactor biosynthetic process"/>
    <property type="evidence" value="ECO:0007669"/>
    <property type="project" value="UniProtKB-KW"/>
</dbReference>
<evidence type="ECO:0000259" key="8">
    <source>
        <dbReference type="Pfam" id="PF12804"/>
    </source>
</evidence>
<dbReference type="InterPro" id="IPR029044">
    <property type="entry name" value="Nucleotide-diphossugar_trans"/>
</dbReference>
<evidence type="ECO:0000313" key="10">
    <source>
        <dbReference type="Proteomes" id="UP001316803"/>
    </source>
</evidence>
<evidence type="ECO:0000313" key="9">
    <source>
        <dbReference type="EMBL" id="KAK5949550.1"/>
    </source>
</evidence>
<evidence type="ECO:0000256" key="1">
    <source>
        <dbReference type="ARBA" id="ARBA00022490"/>
    </source>
</evidence>
<sequence>MQSLILVGGNSSRMGSSKYALPLPISNANADTEPLLLRLITCHHQFQLSTSRQTSTVILSVRDSTQRKEVEQMLSSCRLPDDLRLEFVVDKQVDSGPASGLLAAHLFDRHFTWLVTGCDYPMIEPATLQQLFDAHIRKPAVVTCFINDQGFSEPLLAIWTPAALLALEEMVQSAEPTGRKLGPNQAIRRLEKMPAFEHTVTKDDDHSNVCYVKPSNPLWIRNVNTPQDWTDVQAILKVEDDNPP</sequence>
<keyword evidence="3" id="KW-0479">Metal-binding</keyword>
<comment type="caution">
    <text evidence="9">The sequence shown here is derived from an EMBL/GenBank/DDBJ whole genome shotgun (WGS) entry which is preliminary data.</text>
</comment>
<dbReference type="SUPFAM" id="SSF53448">
    <property type="entry name" value="Nucleotide-diphospho-sugar transferases"/>
    <property type="match status" value="1"/>
</dbReference>
<keyword evidence="2" id="KW-0808">Transferase</keyword>
<dbReference type="CDD" id="cd02503">
    <property type="entry name" value="MobA"/>
    <property type="match status" value="1"/>
</dbReference>
<dbReference type="AlphaFoldDB" id="A0AAN8I489"/>
<name>A0AAN8I489_9EURO</name>
<evidence type="ECO:0000256" key="3">
    <source>
        <dbReference type="ARBA" id="ARBA00022723"/>
    </source>
</evidence>
<keyword evidence="1" id="KW-0963">Cytoplasm</keyword>
<accession>A0AAN8I489</accession>
<reference evidence="9 10" key="1">
    <citation type="submission" date="2022-12" db="EMBL/GenBank/DDBJ databases">
        <title>Genomic features and morphological characterization of a novel Knufia sp. strain isolated from spacecraft assembly facility.</title>
        <authorList>
            <person name="Teixeira M."/>
            <person name="Chander A.M."/>
            <person name="Stajich J.E."/>
            <person name="Venkateswaran K."/>
        </authorList>
    </citation>
    <scope>NUCLEOTIDE SEQUENCE [LARGE SCALE GENOMIC DNA]</scope>
    <source>
        <strain evidence="9 10">FJI-L2-BK-P2</strain>
    </source>
</reference>
<dbReference type="Pfam" id="PF12804">
    <property type="entry name" value="NTP_transf_3"/>
    <property type="match status" value="1"/>
</dbReference>
<dbReference type="GO" id="GO:0005525">
    <property type="term" value="F:GTP binding"/>
    <property type="evidence" value="ECO:0007669"/>
    <property type="project" value="UniProtKB-KW"/>
</dbReference>
<keyword evidence="10" id="KW-1185">Reference proteome</keyword>
<organism evidence="9 10">
    <name type="scientific">Knufia fluminis</name>
    <dbReference type="NCBI Taxonomy" id="191047"/>
    <lineage>
        <taxon>Eukaryota</taxon>
        <taxon>Fungi</taxon>
        <taxon>Dikarya</taxon>
        <taxon>Ascomycota</taxon>
        <taxon>Pezizomycotina</taxon>
        <taxon>Eurotiomycetes</taxon>
        <taxon>Chaetothyriomycetidae</taxon>
        <taxon>Chaetothyriales</taxon>
        <taxon>Trichomeriaceae</taxon>
        <taxon>Knufia</taxon>
    </lineage>
</organism>
<dbReference type="GO" id="GO:0016779">
    <property type="term" value="F:nucleotidyltransferase activity"/>
    <property type="evidence" value="ECO:0007669"/>
    <property type="project" value="TreeGrafter"/>
</dbReference>
<dbReference type="InterPro" id="IPR025877">
    <property type="entry name" value="MobA-like_NTP_Trfase"/>
</dbReference>
<evidence type="ECO:0000256" key="5">
    <source>
        <dbReference type="ARBA" id="ARBA00022842"/>
    </source>
</evidence>
<dbReference type="EMBL" id="JAKLMC020000034">
    <property type="protein sequence ID" value="KAK5949550.1"/>
    <property type="molecule type" value="Genomic_DNA"/>
</dbReference>
<gene>
    <name evidence="9" type="ORF">OHC33_009357</name>
</gene>
<evidence type="ECO:0000256" key="7">
    <source>
        <dbReference type="ARBA" id="ARBA00023150"/>
    </source>
</evidence>
<feature type="domain" description="MobA-like NTP transferase" evidence="8">
    <location>
        <begin position="4"/>
        <end position="173"/>
    </location>
</feature>
<dbReference type="InterPro" id="IPR013482">
    <property type="entry name" value="Molybde_CF_guanTrfase"/>
</dbReference>
<evidence type="ECO:0000256" key="6">
    <source>
        <dbReference type="ARBA" id="ARBA00023134"/>
    </source>
</evidence>
<keyword evidence="5" id="KW-0460">Magnesium</keyword>
<keyword evidence="4" id="KW-0547">Nucleotide-binding</keyword>
<dbReference type="PANTHER" id="PTHR19136:SF81">
    <property type="entry name" value="MOLYBDENUM COFACTOR GUANYLYLTRANSFERASE"/>
    <property type="match status" value="1"/>
</dbReference>
<evidence type="ECO:0000256" key="2">
    <source>
        <dbReference type="ARBA" id="ARBA00022679"/>
    </source>
</evidence>
<keyword evidence="6" id="KW-0342">GTP-binding</keyword>
<dbReference type="GO" id="GO:0046872">
    <property type="term" value="F:metal ion binding"/>
    <property type="evidence" value="ECO:0007669"/>
    <property type="project" value="UniProtKB-KW"/>
</dbReference>
<proteinExistence type="predicted"/>
<evidence type="ECO:0000256" key="4">
    <source>
        <dbReference type="ARBA" id="ARBA00022741"/>
    </source>
</evidence>
<keyword evidence="7" id="KW-0501">Molybdenum cofactor biosynthesis</keyword>
<dbReference type="Proteomes" id="UP001316803">
    <property type="component" value="Unassembled WGS sequence"/>
</dbReference>